<proteinExistence type="predicted"/>
<name>A0A9D1IDG8_9FIRM</name>
<evidence type="ECO:0000313" key="2">
    <source>
        <dbReference type="EMBL" id="HIU34935.1"/>
    </source>
</evidence>
<organism evidence="2 3">
    <name type="scientific">Candidatus Pullichristensenella excrementigallinarum</name>
    <dbReference type="NCBI Taxonomy" id="2840907"/>
    <lineage>
        <taxon>Bacteria</taxon>
        <taxon>Bacillati</taxon>
        <taxon>Bacillota</taxon>
        <taxon>Clostridia</taxon>
        <taxon>Candidatus Pullichristensenella</taxon>
    </lineage>
</organism>
<reference evidence="2" key="1">
    <citation type="submission" date="2020-10" db="EMBL/GenBank/DDBJ databases">
        <authorList>
            <person name="Gilroy R."/>
        </authorList>
    </citation>
    <scope>NUCLEOTIDE SEQUENCE</scope>
    <source>
        <strain evidence="2">ChiHcec3-11533</strain>
    </source>
</reference>
<dbReference type="Proteomes" id="UP000824072">
    <property type="component" value="Unassembled WGS sequence"/>
</dbReference>
<dbReference type="AlphaFoldDB" id="A0A9D1IDG8"/>
<feature type="domain" description="NAD-dependent epimerase/dehydratase" evidence="1">
    <location>
        <begin position="4"/>
        <end position="173"/>
    </location>
</feature>
<reference evidence="2" key="2">
    <citation type="journal article" date="2021" name="PeerJ">
        <title>Extensive microbial diversity within the chicken gut microbiome revealed by metagenomics and culture.</title>
        <authorList>
            <person name="Gilroy R."/>
            <person name="Ravi A."/>
            <person name="Getino M."/>
            <person name="Pursley I."/>
            <person name="Horton D.L."/>
            <person name="Alikhan N.F."/>
            <person name="Baker D."/>
            <person name="Gharbi K."/>
            <person name="Hall N."/>
            <person name="Watson M."/>
            <person name="Adriaenssens E.M."/>
            <person name="Foster-Nyarko E."/>
            <person name="Jarju S."/>
            <person name="Secka A."/>
            <person name="Antonio M."/>
            <person name="Oren A."/>
            <person name="Chaudhuri R.R."/>
            <person name="La Ragione R."/>
            <person name="Hildebrand F."/>
            <person name="Pallen M.J."/>
        </authorList>
    </citation>
    <scope>NUCLEOTIDE SEQUENCE</scope>
    <source>
        <strain evidence="2">ChiHcec3-11533</strain>
    </source>
</reference>
<accession>A0A9D1IDG8</accession>
<dbReference type="InterPro" id="IPR050177">
    <property type="entry name" value="Lipid_A_modif_metabolic_enz"/>
</dbReference>
<protein>
    <submittedName>
        <fullName evidence="2">NAD-dependent epimerase/dehydratase family protein</fullName>
    </submittedName>
</protein>
<dbReference type="EMBL" id="DVMU01000216">
    <property type="protein sequence ID" value="HIU34935.1"/>
    <property type="molecule type" value="Genomic_DNA"/>
</dbReference>
<dbReference type="Gene3D" id="3.40.50.720">
    <property type="entry name" value="NAD(P)-binding Rossmann-like Domain"/>
    <property type="match status" value="1"/>
</dbReference>
<dbReference type="SUPFAM" id="SSF51735">
    <property type="entry name" value="NAD(P)-binding Rossmann-fold domains"/>
    <property type="match status" value="1"/>
</dbReference>
<dbReference type="Pfam" id="PF01370">
    <property type="entry name" value="Epimerase"/>
    <property type="match status" value="1"/>
</dbReference>
<sequence length="290" mass="32503">MIRVLIAGKGSFIGTALLARLRAFPDRFEAREMDLRDPAWRDADFSSFDCVVHVAGVAHVSHKKSMEPIYARVNRDLAVECAKKAREAGVGQFIFLSSANIYGPAARPGRNFVIGPDALPAPGDAYARTKWEAEQALMQMEAESFRIARVRPMMVYGANGRGNYRLLSKFARSLPLFPDFPNAHGAVYVEHLAELLRLLIEDRASGAFCAQDESAHSTADFVREIARAHGRRMFFPRTFNPLLRLFGNLSILRRAFGGFAYSPEAAHYRENYRVCSFSEAIARTERIRPS</sequence>
<dbReference type="PANTHER" id="PTHR43245:SF58">
    <property type="entry name" value="BLL5923 PROTEIN"/>
    <property type="match status" value="1"/>
</dbReference>
<comment type="caution">
    <text evidence="2">The sequence shown here is derived from an EMBL/GenBank/DDBJ whole genome shotgun (WGS) entry which is preliminary data.</text>
</comment>
<evidence type="ECO:0000259" key="1">
    <source>
        <dbReference type="Pfam" id="PF01370"/>
    </source>
</evidence>
<dbReference type="InterPro" id="IPR001509">
    <property type="entry name" value="Epimerase_deHydtase"/>
</dbReference>
<dbReference type="InterPro" id="IPR036291">
    <property type="entry name" value="NAD(P)-bd_dom_sf"/>
</dbReference>
<dbReference type="PANTHER" id="PTHR43245">
    <property type="entry name" value="BIFUNCTIONAL POLYMYXIN RESISTANCE PROTEIN ARNA"/>
    <property type="match status" value="1"/>
</dbReference>
<gene>
    <name evidence="2" type="ORF">IAB02_10255</name>
</gene>
<evidence type="ECO:0000313" key="3">
    <source>
        <dbReference type="Proteomes" id="UP000824072"/>
    </source>
</evidence>